<name>A0A8J8WLB9_CHIOP</name>
<dbReference type="OrthoDB" id="10250083at2759"/>
<keyword evidence="3" id="KW-1185">Reference proteome</keyword>
<feature type="region of interest" description="Disordered" evidence="1">
    <location>
        <begin position="93"/>
        <end position="120"/>
    </location>
</feature>
<evidence type="ECO:0000256" key="1">
    <source>
        <dbReference type="SAM" id="MobiDB-lite"/>
    </source>
</evidence>
<evidence type="ECO:0000313" key="3">
    <source>
        <dbReference type="Proteomes" id="UP000770661"/>
    </source>
</evidence>
<evidence type="ECO:0000313" key="2">
    <source>
        <dbReference type="EMBL" id="KAG0698434.1"/>
    </source>
</evidence>
<dbReference type="PANTHER" id="PTHR11028">
    <property type="entry name" value="VACUOLAR ATP SYNTHASE SUBUNIT AC39"/>
    <property type="match status" value="1"/>
</dbReference>
<reference evidence="2" key="1">
    <citation type="submission" date="2020-07" db="EMBL/GenBank/DDBJ databases">
        <title>The High-quality genome of the commercially important snow crab, Chionoecetes opilio.</title>
        <authorList>
            <person name="Jeong J.-H."/>
            <person name="Ryu S."/>
        </authorList>
    </citation>
    <scope>NUCLEOTIDE SEQUENCE</scope>
    <source>
        <strain evidence="2">MADBK_172401_WGS</strain>
        <tissue evidence="2">Digestive gland</tissue>
    </source>
</reference>
<dbReference type="EMBL" id="JACEEZ010025683">
    <property type="protein sequence ID" value="KAG0698434.1"/>
    <property type="molecule type" value="Genomic_DNA"/>
</dbReference>
<dbReference type="InterPro" id="IPR002843">
    <property type="entry name" value="ATPase_V0-cplx_csu/dsu"/>
</dbReference>
<sequence>MFQFEPEVMLALIGFWWRMITWRRGPQPAARMRHARPFRTARQIISFWSSAEWLIGCGSFGCGQVGVVSTRGVPALASVCGCGCEALLATDEPDEATEGEAARQAPLPTRDTSTRPRGSPSFRRLAAGFPPSPLLSATPPNQPIPWLQARACPYRTHPADFFGECISEQDLDEMNIEIIRNTLYKAYLESFYGYCKKLGGTTAQVMCEILAHWRSDIPGGYVVNPSANIAKQRIIQTPLPPNIPKPKYEPNPLKKSFQCLHYVTDLGKLYVKRHHTFTMEEASRRQQVGQVKGGYVQGEELRAQHYVSETHSKVCQMCDMGEDETVEHVILECEKYNGERMEMMHVILTEMGCEMNKVVEKTGREWILLLLGLCGETSGRMIEAVKEFLERIMQCNKMLNPAHLGGGGVGGLPRRLVSRHHAVIRLTGAFLKKTGGKCFMDLPHGRLRAVHSGPTSFRVSPRVSPKFEADRRAFIITLNSFGTELTNEDRKKLYPQCGKLNPDGLAALARADDAENVKQVAEFYTAIVMYGKETSLKKGGGVILLIKKDVAVDSVQMGEGMAEVLKIMIKKSSGAQLCRAKGRHRWLCCVQKKTVSRRQLKSAVETAKPYSSRRKTAPTWGLDMAIEHQETGLEYRALFEGAGNNPGEKTLEDKFFEHEVRLNVNAFLHQFHFGVFYAYLRLKEQECRNIVWIAECIAQKHRAKIDNYIPIL</sequence>
<protein>
    <submittedName>
        <fullName evidence="2">V-type proton ATPase subunit d 1</fullName>
    </submittedName>
</protein>
<accession>A0A8J8WLB9</accession>
<dbReference type="InterPro" id="IPR036079">
    <property type="entry name" value="ATPase_csu/dsu_sf"/>
</dbReference>
<gene>
    <name evidence="2" type="primary">VhaAC39-1</name>
    <name evidence="2" type="ORF">GWK47_002986</name>
</gene>
<dbReference type="AlphaFoldDB" id="A0A8J8WLB9"/>
<dbReference type="GO" id="GO:0046961">
    <property type="term" value="F:proton-transporting ATPase activity, rotational mechanism"/>
    <property type="evidence" value="ECO:0007669"/>
    <property type="project" value="InterPro"/>
</dbReference>
<dbReference type="Proteomes" id="UP000770661">
    <property type="component" value="Unassembled WGS sequence"/>
</dbReference>
<proteinExistence type="predicted"/>
<comment type="caution">
    <text evidence="2">The sequence shown here is derived from an EMBL/GenBank/DDBJ whole genome shotgun (WGS) entry which is preliminary data.</text>
</comment>
<dbReference type="GO" id="GO:0033179">
    <property type="term" value="C:proton-transporting V-type ATPase, V0 domain"/>
    <property type="evidence" value="ECO:0007669"/>
    <property type="project" value="InterPro"/>
</dbReference>
<dbReference type="SUPFAM" id="SSF103486">
    <property type="entry name" value="V-type ATP synthase subunit C"/>
    <property type="match status" value="3"/>
</dbReference>
<dbReference type="Pfam" id="PF01992">
    <property type="entry name" value="vATP-synt_AC39"/>
    <property type="match status" value="3"/>
</dbReference>
<organism evidence="2 3">
    <name type="scientific">Chionoecetes opilio</name>
    <name type="common">Atlantic snow crab</name>
    <name type="synonym">Cancer opilio</name>
    <dbReference type="NCBI Taxonomy" id="41210"/>
    <lineage>
        <taxon>Eukaryota</taxon>
        <taxon>Metazoa</taxon>
        <taxon>Ecdysozoa</taxon>
        <taxon>Arthropoda</taxon>
        <taxon>Crustacea</taxon>
        <taxon>Multicrustacea</taxon>
        <taxon>Malacostraca</taxon>
        <taxon>Eumalacostraca</taxon>
        <taxon>Eucarida</taxon>
        <taxon>Decapoda</taxon>
        <taxon>Pleocyemata</taxon>
        <taxon>Brachyura</taxon>
        <taxon>Eubrachyura</taxon>
        <taxon>Majoidea</taxon>
        <taxon>Majidae</taxon>
        <taxon>Chionoecetes</taxon>
    </lineage>
</organism>
<dbReference type="InterPro" id="IPR016727">
    <property type="entry name" value="ATPase_V0-cplx_dsu"/>
</dbReference>